<dbReference type="PANTHER" id="PTHR37451">
    <property type="entry name" value="MARVEL DOMAIN"/>
    <property type="match status" value="1"/>
</dbReference>
<dbReference type="Proteomes" id="UP000775872">
    <property type="component" value="Unassembled WGS sequence"/>
</dbReference>
<accession>A0A9P0EPS9</accession>
<evidence type="ECO:0008006" key="5">
    <source>
        <dbReference type="Google" id="ProtNLM"/>
    </source>
</evidence>
<name>A0A9P0EPS9_9HYPO</name>
<keyword evidence="4" id="KW-1185">Reference proteome</keyword>
<gene>
    <name evidence="3" type="ORF">CSOL1703_00008004</name>
</gene>
<feature type="transmembrane region" description="Helical" evidence="2">
    <location>
        <begin position="77"/>
        <end position="97"/>
    </location>
</feature>
<evidence type="ECO:0000256" key="2">
    <source>
        <dbReference type="SAM" id="Phobius"/>
    </source>
</evidence>
<dbReference type="OrthoDB" id="5284712at2759"/>
<protein>
    <recommendedName>
        <fullName evidence="5">MARVEL domain-containing protein</fullName>
    </recommendedName>
</protein>
<feature type="transmembrane region" description="Helical" evidence="2">
    <location>
        <begin position="20"/>
        <end position="37"/>
    </location>
</feature>
<organism evidence="3 4">
    <name type="scientific">Clonostachys solani</name>
    <dbReference type="NCBI Taxonomy" id="160281"/>
    <lineage>
        <taxon>Eukaryota</taxon>
        <taxon>Fungi</taxon>
        <taxon>Dikarya</taxon>
        <taxon>Ascomycota</taxon>
        <taxon>Pezizomycotina</taxon>
        <taxon>Sordariomycetes</taxon>
        <taxon>Hypocreomycetidae</taxon>
        <taxon>Hypocreales</taxon>
        <taxon>Bionectriaceae</taxon>
        <taxon>Clonostachys</taxon>
    </lineage>
</organism>
<sequence length="290" mass="31982">MQTWEWEPSYVPPVKLGLHVAQLVISFVIWCLEIAVFRGEDAQIVGLNGWTFGVCFMSIPAWVYLIMTPRFDRTRHLANANAMLALDVAFVIIWLSAFSTQASYNSKELCGKACNLSAAIVGLGVVETVFWIATTIVSGFTWNYFKFHGSLPGYDNRKLGGGESIDPDKAAFSMAPHDDDYERVNMDDHEANAGGYGDYNNSTISSNTNVNNHYASNPYSADDFDDSNHYGSVPPRNTAGMFDSNTEYNNSDYNSGPVTGAPAPQPYGSRPAAYDEPAQFPAGNYDRVER</sequence>
<dbReference type="AlphaFoldDB" id="A0A9P0EPS9"/>
<feature type="transmembrane region" description="Helical" evidence="2">
    <location>
        <begin position="118"/>
        <end position="142"/>
    </location>
</feature>
<feature type="compositionally biased region" description="Polar residues" evidence="1">
    <location>
        <begin position="243"/>
        <end position="257"/>
    </location>
</feature>
<proteinExistence type="predicted"/>
<reference evidence="3" key="1">
    <citation type="submission" date="2021-10" db="EMBL/GenBank/DDBJ databases">
        <authorList>
            <person name="Piombo E."/>
        </authorList>
    </citation>
    <scope>NUCLEOTIDE SEQUENCE</scope>
</reference>
<evidence type="ECO:0000256" key="1">
    <source>
        <dbReference type="SAM" id="MobiDB-lite"/>
    </source>
</evidence>
<evidence type="ECO:0000313" key="3">
    <source>
        <dbReference type="EMBL" id="CAH0058971.1"/>
    </source>
</evidence>
<feature type="transmembrane region" description="Helical" evidence="2">
    <location>
        <begin position="44"/>
        <end position="65"/>
    </location>
</feature>
<dbReference type="PANTHER" id="PTHR37451:SF3">
    <property type="entry name" value="MARVEL DOMAIN-CONTAINING PROTEIN"/>
    <property type="match status" value="1"/>
</dbReference>
<keyword evidence="2" id="KW-0812">Transmembrane</keyword>
<keyword evidence="2" id="KW-0472">Membrane</keyword>
<comment type="caution">
    <text evidence="3">The sequence shown here is derived from an EMBL/GenBank/DDBJ whole genome shotgun (WGS) entry which is preliminary data.</text>
</comment>
<dbReference type="EMBL" id="CABFOC020000091">
    <property type="protein sequence ID" value="CAH0058971.1"/>
    <property type="molecule type" value="Genomic_DNA"/>
</dbReference>
<evidence type="ECO:0000313" key="4">
    <source>
        <dbReference type="Proteomes" id="UP000775872"/>
    </source>
</evidence>
<keyword evidence="2" id="KW-1133">Transmembrane helix</keyword>
<feature type="region of interest" description="Disordered" evidence="1">
    <location>
        <begin position="207"/>
        <end position="290"/>
    </location>
</feature>